<evidence type="ECO:0008006" key="4">
    <source>
        <dbReference type="Google" id="ProtNLM"/>
    </source>
</evidence>
<name>A0A384JL63_BOTFB</name>
<organism evidence="2 3">
    <name type="scientific">Botryotinia fuckeliana (strain B05.10)</name>
    <name type="common">Noble rot fungus</name>
    <name type="synonym">Botrytis cinerea</name>
    <dbReference type="NCBI Taxonomy" id="332648"/>
    <lineage>
        <taxon>Eukaryota</taxon>
        <taxon>Fungi</taxon>
        <taxon>Dikarya</taxon>
        <taxon>Ascomycota</taxon>
        <taxon>Pezizomycotina</taxon>
        <taxon>Leotiomycetes</taxon>
        <taxon>Helotiales</taxon>
        <taxon>Sclerotiniaceae</taxon>
        <taxon>Botrytis</taxon>
    </lineage>
</organism>
<feature type="region of interest" description="Disordered" evidence="1">
    <location>
        <begin position="385"/>
        <end position="436"/>
    </location>
</feature>
<dbReference type="KEGG" id="bfu:BCIN_06g07530"/>
<dbReference type="EMBL" id="CP009810">
    <property type="protein sequence ID" value="ATZ51346.1"/>
    <property type="molecule type" value="Genomic_DNA"/>
</dbReference>
<evidence type="ECO:0000313" key="3">
    <source>
        <dbReference type="Proteomes" id="UP000001798"/>
    </source>
</evidence>
<dbReference type="RefSeq" id="XP_024549539.1">
    <property type="nucleotide sequence ID" value="XM_024693753.1"/>
</dbReference>
<protein>
    <recommendedName>
        <fullName evidence="4">Amidoligase enzyme protein</fullName>
    </recommendedName>
</protein>
<evidence type="ECO:0000256" key="1">
    <source>
        <dbReference type="SAM" id="MobiDB-lite"/>
    </source>
</evidence>
<dbReference type="VEuPathDB" id="FungiDB:Bcin06g07530"/>
<feature type="compositionally biased region" description="Low complexity" evidence="1">
    <location>
        <begin position="419"/>
        <end position="436"/>
    </location>
</feature>
<proteinExistence type="predicted"/>
<evidence type="ECO:0000313" key="2">
    <source>
        <dbReference type="EMBL" id="ATZ51346.1"/>
    </source>
</evidence>
<reference evidence="2 3" key="1">
    <citation type="journal article" date="2011" name="PLoS Genet.">
        <title>Genomic analysis of the necrotrophic fungal pathogens Sclerotinia sclerotiorum and Botrytis cinerea.</title>
        <authorList>
            <person name="Amselem J."/>
            <person name="Cuomo C.A."/>
            <person name="van Kan J.A."/>
            <person name="Viaud M."/>
            <person name="Benito E.P."/>
            <person name="Couloux A."/>
            <person name="Coutinho P.M."/>
            <person name="de Vries R.P."/>
            <person name="Dyer P.S."/>
            <person name="Fillinger S."/>
            <person name="Fournier E."/>
            <person name="Gout L."/>
            <person name="Hahn M."/>
            <person name="Kohn L."/>
            <person name="Lapalu N."/>
            <person name="Plummer K.M."/>
            <person name="Pradier J.M."/>
            <person name="Quevillon E."/>
            <person name="Sharon A."/>
            <person name="Simon A."/>
            <person name="ten Have A."/>
            <person name="Tudzynski B."/>
            <person name="Tudzynski P."/>
            <person name="Wincker P."/>
            <person name="Andrew M."/>
            <person name="Anthouard V."/>
            <person name="Beever R.E."/>
            <person name="Beffa R."/>
            <person name="Benoit I."/>
            <person name="Bouzid O."/>
            <person name="Brault B."/>
            <person name="Chen Z."/>
            <person name="Choquer M."/>
            <person name="Collemare J."/>
            <person name="Cotton P."/>
            <person name="Danchin E.G."/>
            <person name="Da Silva C."/>
            <person name="Gautier A."/>
            <person name="Giraud C."/>
            <person name="Giraud T."/>
            <person name="Gonzalez C."/>
            <person name="Grossetete S."/>
            <person name="Guldener U."/>
            <person name="Henrissat B."/>
            <person name="Howlett B.J."/>
            <person name="Kodira C."/>
            <person name="Kretschmer M."/>
            <person name="Lappartient A."/>
            <person name="Leroch M."/>
            <person name="Levis C."/>
            <person name="Mauceli E."/>
            <person name="Neuveglise C."/>
            <person name="Oeser B."/>
            <person name="Pearson M."/>
            <person name="Poulain J."/>
            <person name="Poussereau N."/>
            <person name="Quesneville H."/>
            <person name="Rascle C."/>
            <person name="Schumacher J."/>
            <person name="Segurens B."/>
            <person name="Sexton A."/>
            <person name="Silva E."/>
            <person name="Sirven C."/>
            <person name="Soanes D.M."/>
            <person name="Talbot N.J."/>
            <person name="Templeton M."/>
            <person name="Yandava C."/>
            <person name="Yarden O."/>
            <person name="Zeng Q."/>
            <person name="Rollins J.A."/>
            <person name="Lebrun M.H."/>
            <person name="Dickman M."/>
        </authorList>
    </citation>
    <scope>NUCLEOTIDE SEQUENCE [LARGE SCALE GENOMIC DNA]</scope>
    <source>
        <strain evidence="2 3">B05.10</strain>
    </source>
</reference>
<dbReference type="PANTHER" id="PTHR36847:SF1">
    <property type="entry name" value="AMIDOLIGASE ENZYME"/>
    <property type="match status" value="1"/>
</dbReference>
<dbReference type="GeneID" id="36394289"/>
<dbReference type="OrthoDB" id="412402at2759"/>
<accession>A0A384JL63</accession>
<dbReference type="InterPro" id="IPR022025">
    <property type="entry name" value="Amidoligase_2"/>
</dbReference>
<sequence length="436" mass="48542">MSEENTSDTAPPVKVETDLTFGLELEFILATVDADKHDPHPKDPREVDGKNLNSIYNIDQDICKKLRAVGIPSVVLGDETTEEESKTCWLLKGDITVGDDKAFPDRIPKEWNELYTKNGMEIVSPPYYYSESAKDTITKVLRTIRQNCRVCVDHTAGLHVHVGNSYNGLQFPILKQLFAIAYTYEPQLMLMFPSERVSNNFWCPPLFQSRSSRENPGLTRAQILENILEYPDNNSLLNNFGESLDLGRLAFKLAGLGTPYQDGKRTIEFRHHHGSLDPEAILNWVQVCVKFVEKACFAKSDDLFTQLRQDVSKPIGFSEGDLGAIDFLMWLGCPAQAYYYGITMITMDKKAFEKRIQDDAACRENFLKWASANLIRLAKEAAEAAAAGAGKDSSEESESTTNSGESADKVEDDQEEGSNESGDSGGTSSNSNKNES</sequence>
<reference evidence="2 3" key="3">
    <citation type="journal article" date="2017" name="Mol. Plant Pathol.">
        <title>A gapless genome sequence of the fungus Botrytis cinerea.</title>
        <authorList>
            <person name="Van Kan J.A."/>
            <person name="Stassen J.H."/>
            <person name="Mosbach A."/>
            <person name="Van Der Lee T.A."/>
            <person name="Faino L."/>
            <person name="Farmer A.D."/>
            <person name="Papasotiriou D.G."/>
            <person name="Zhou S."/>
            <person name="Seidl M.F."/>
            <person name="Cottam E."/>
            <person name="Edel D."/>
            <person name="Hahn M."/>
            <person name="Schwartz D.C."/>
            <person name="Dietrich R.A."/>
            <person name="Widdison S."/>
            <person name="Scalliet G."/>
        </authorList>
    </citation>
    <scope>NUCLEOTIDE SEQUENCE [LARGE SCALE GENOMIC DNA]</scope>
    <source>
        <strain evidence="2 3">B05.10</strain>
    </source>
</reference>
<dbReference type="PANTHER" id="PTHR36847">
    <property type="entry name" value="AMIDOLIGASE ENZYME"/>
    <property type="match status" value="1"/>
</dbReference>
<gene>
    <name evidence="2" type="ORF">BCIN_06g07530</name>
</gene>
<keyword evidence="3" id="KW-1185">Reference proteome</keyword>
<dbReference type="Proteomes" id="UP000001798">
    <property type="component" value="Chromosome 6"/>
</dbReference>
<reference evidence="2 3" key="2">
    <citation type="journal article" date="2012" name="Eukaryot. Cell">
        <title>Genome update of Botrytis cinerea strains B05.10 and T4.</title>
        <authorList>
            <person name="Staats M."/>
            <person name="van Kan J.A."/>
        </authorList>
    </citation>
    <scope>NUCLEOTIDE SEQUENCE [LARGE SCALE GENOMIC DNA]</scope>
    <source>
        <strain evidence="2 3">B05.10</strain>
    </source>
</reference>
<dbReference type="Pfam" id="PF12224">
    <property type="entry name" value="Amidoligase_2"/>
    <property type="match status" value="1"/>
</dbReference>
<dbReference type="AlphaFoldDB" id="A0A384JL63"/>